<accession>C6TNA6</accession>
<evidence type="ECO:0000313" key="1">
    <source>
        <dbReference type="EMBL" id="ACU24398.1"/>
    </source>
</evidence>
<sequence length="52" mass="5636">MAANKQQIYPYKVQMPPGTSPTLTFVLKKIATGAINFVCTSTSTTNDLDELS</sequence>
<name>C6TNA6_SOYBN</name>
<dbReference type="EMBL" id="BT099224">
    <property type="protein sequence ID" value="ACU24398.1"/>
    <property type="molecule type" value="mRNA"/>
</dbReference>
<proteinExistence type="evidence at transcript level"/>
<organism evidence="1">
    <name type="scientific">Glycine max</name>
    <name type="common">Soybean</name>
    <name type="synonym">Glycine hispida</name>
    <dbReference type="NCBI Taxonomy" id="3847"/>
    <lineage>
        <taxon>Eukaryota</taxon>
        <taxon>Viridiplantae</taxon>
        <taxon>Streptophyta</taxon>
        <taxon>Embryophyta</taxon>
        <taxon>Tracheophyta</taxon>
        <taxon>Spermatophyta</taxon>
        <taxon>Magnoliopsida</taxon>
        <taxon>eudicotyledons</taxon>
        <taxon>Gunneridae</taxon>
        <taxon>Pentapetalae</taxon>
        <taxon>rosids</taxon>
        <taxon>fabids</taxon>
        <taxon>Fabales</taxon>
        <taxon>Fabaceae</taxon>
        <taxon>Papilionoideae</taxon>
        <taxon>50 kb inversion clade</taxon>
        <taxon>NPAAA clade</taxon>
        <taxon>indigoferoid/millettioid clade</taxon>
        <taxon>Phaseoleae</taxon>
        <taxon>Glycine</taxon>
        <taxon>Glycine subgen. Soja</taxon>
    </lineage>
</organism>
<reference evidence="1" key="1">
    <citation type="submission" date="2009-08" db="EMBL/GenBank/DDBJ databases">
        <authorList>
            <person name="Cheung F."/>
            <person name="Xiao Y."/>
            <person name="Chan A."/>
            <person name="Moskal W."/>
            <person name="Town C.D."/>
        </authorList>
    </citation>
    <scope>NUCLEOTIDE SEQUENCE</scope>
</reference>
<protein>
    <submittedName>
        <fullName evidence="1">Uncharacterized protein</fullName>
    </submittedName>
</protein>
<dbReference type="AlphaFoldDB" id="C6TNA6"/>